<feature type="region of interest" description="Disordered" evidence="1">
    <location>
        <begin position="127"/>
        <end position="153"/>
    </location>
</feature>
<dbReference type="eggNOG" id="COG4733">
    <property type="taxonomic scope" value="Bacteria"/>
</dbReference>
<evidence type="ECO:0000259" key="3">
    <source>
        <dbReference type="PROSITE" id="PS50853"/>
    </source>
</evidence>
<dbReference type="eggNOG" id="COG4447">
    <property type="taxonomic scope" value="Bacteria"/>
</dbReference>
<dbReference type="CDD" id="cd00063">
    <property type="entry name" value="FN3"/>
    <property type="match status" value="1"/>
</dbReference>
<dbReference type="EMBL" id="ACEP01000090">
    <property type="protein sequence ID" value="EEG36127.1"/>
    <property type="molecule type" value="Genomic_DNA"/>
</dbReference>
<dbReference type="InterPro" id="IPR028994">
    <property type="entry name" value="Integrin_alpha_N"/>
</dbReference>
<proteinExistence type="predicted"/>
<dbReference type="Proteomes" id="UP000003174">
    <property type="component" value="Unassembled WGS sequence"/>
</dbReference>
<dbReference type="SUPFAM" id="SSF49265">
    <property type="entry name" value="Fibronectin type III"/>
    <property type="match status" value="2"/>
</dbReference>
<comment type="caution">
    <text evidence="4">The sequence shown here is derived from an EMBL/GenBank/DDBJ whole genome shotgun (WGS) entry which is preliminary data.</text>
</comment>
<dbReference type="InterPro" id="IPR036116">
    <property type="entry name" value="FN3_sf"/>
</dbReference>
<reference evidence="4 5" key="1">
    <citation type="submission" date="2009-01" db="EMBL/GenBank/DDBJ databases">
        <authorList>
            <person name="Fulton L."/>
            <person name="Clifton S."/>
            <person name="Fulton B."/>
            <person name="Xu J."/>
            <person name="Minx P."/>
            <person name="Pepin K.H."/>
            <person name="Johnson M."/>
            <person name="Bhonagiri V."/>
            <person name="Nash W.E."/>
            <person name="Mardis E.R."/>
            <person name="Wilson R.K."/>
        </authorList>
    </citation>
    <scope>NUCLEOTIDE SEQUENCE [LARGE SCALE GENOMIC DNA]</scope>
    <source>
        <strain evidence="4 5">DSM 3353</strain>
    </source>
</reference>
<accession>C0EX90</accession>
<protein>
    <submittedName>
        <fullName evidence="4">Fibronectin type III domain protein</fullName>
    </submittedName>
</protein>
<feature type="domain" description="Fibronectin type-III" evidence="3">
    <location>
        <begin position="901"/>
        <end position="997"/>
    </location>
</feature>
<sequence length="3159" mass="343909">MTFFALFCKNKNGTKSIKKKGRESMKQRFLSIFLALALIIPFFPQVTLPAKAAETTAKTQDENSNENTDAFGIKMDTTIDTKKEKANNPYGTEGWVNLFTVPELFVSQGYDGYRSFETYNYNNDRDHKEGSIGSITDGTRIGKKEEGNKNGFTIMDTAPVDAEGEGQKRYVAVLGYWLGGKRLELYIADKDGNRVSNTYAIGGEKTLDYLEQADAFEDTGFVSVAAGDFNGDGKDTVIGYAPLMESDSEQPQLWEFSIGSNMQLEKTGTVCNIFDILGTGNIATKHSNNGKVFRNTPVVQMTTADTDKDSVDELVVTAGMNNTKADVNNRQSRMFIYDNITEEEKSYWNKTFELDTKGYNNGNQRLRWASSSVGNLVMTGSGADYPEIITAGWVDKKTNKDADLTHDIGAYVTSCSKTTKKGNSAIGTYAKSEVPAIGSNGQPQVSGFTKDGHYRDDVQSLVVVDTFAADGVNAKASVLIMDTIYTYEAGKGLNEEYRTDYFNHSDNGIGTSIITNGLVQDAVSGNFSGNEEGREQIVFTTCQKRASKNQYFYKTYTYKKTGKSFWQCNSTGYRISKKGNAYTSLCAPDIDSDSTIARIKDVSLTYTEPEVLALLESTPYFSEVDEGDIGNSETAYGKENGEGTSVSTAEGLTTNIVAGFEWSVDDICAGFVCGAGFETSVEQGYTWETATSTTKKFSLNYSNDTGENQVIVYRRPVTTYRYEIKGTKDTMVLARQGTLLTSMLPVDEYNEAAQSYELEEIADGTLATPGNPFSYRSSTAGLNNVAESKITTQYGKEGTVTQEFSTETEQEKTFTYDLNASFTAYGLVFGVKAGGGAGTTYSESQSTINTEAITKTGAVTGKQVEGYDFNWKFAHWTTKVNGTEIPVLGYVLTNVIAPPSPPENLAVESVTSDSAKITWDAGERGADEYRIYQIYSDGSDIRIGTVDGTESTYEVTGLKPDTSYTYAIKAYKEGKKGDAISGESVFSEKLIVTTLPEKMGTVTITNPENASVKIGGSAVFKADLSSTASDYRATNYKWQRREKGGKWQTIDGAKSSKLTLNDLTEADNNTEYRCIFRVSYTSASSLIEYYSKAATLTVGETAVAPELTITGHDNTGNGTLAKPYAGKSNYNKKTGTTTQEIKTTKNITIEKSGTQPELTVYTDGDQTAPKYYGVGKDENDNIVYYQVAKTGDTYTAGDKITVAEKYSYTNLNGAAVTDVPAEFNSGKDSVTVTKNDVTYYLQAKITGKQRAGINTGSSGVTSTDSRLESMTRITYYWKSNNGYYTYDSSAPNTPGSAVTLSDADKNVLYDVYHKADTKVVVGRNETYTVSDTSTVNGKQETTYENESQYGFALVTISSGETTTYTITSIQEDVEETYTVGDTELAGFDPAKLTLVTKQVINTVETPVYTTQAGDSLTLRAKVTEKDNSKAAAGASVEFKIVNTQTNGVETISATTDANGAASAKWTAATSGLYSIQVNVLAKSGYTASATKAQYYNAGGTYETNTTEYRLVLSSAGKTLTGTMTYGGSVSYELQERAITVSSDAAKAQTVGEWKKSEKTNLTYTVETTEKDRKKVDEVKQPLSVASYNFRVYDGDTIDPQKELAAAALQVTKAAVTITPEIKNGVTPSSASDITLKVEPEILGVNLNDVLNVNCGYFTDKTATGKFDVILSYKTDSNGAVTDKVKAFQNNYTAVFESASFTVKPDSAQVKFSCGENGTIVGRYADNWYPMASGSNQTKGTRLRFAVAPNSGYGVAKWIINGTDYAVDAKNLPEGMRISEDGKILDVASFNPASQTASTNPGHTKDGVLTVEVSFKSTSHEITYNVDGKGGTLTAVNENDKKINSGTKITQGSKVTFTAEPEEGYIVSGWKVDGKTYKWQDKDEDYLGTTLVLEDISKDENVIVSFKKSTASYKVITSVADEDGKTDTSLAKVTAINAETKEAVTDLTSIKEGTTLTFTASVADKTNHMVKLWQTSKDGKTWEDAALSGGSNTFTLYNISGNLYIRPVITIAQKYSLKYKVVLDDGKPSETIVTDKKIAELTATSNGQEIASGESHSAYIPIEFALTLNNDYYVTGWSKNVKASEDLSGASLDALDSNTEVVVTIKEKPVVTIPSGISNGTLTVIYKDAANKDISVSNGDHVPNGTQLLVTLTPEKGYVVDEDALGASVETEYTDEDKSGNTTDTKSYKVENVIANVTVKGAFKALGTHKVTYEPVIASGESANGTLTAKADRKQMDIYKIDKLTTGEKVYEGSTLTFTAAPDQDYSVQEWRVNGKVLKEDGIKVTDSTLTIANVEKDYTVTVQFKKSGSDTTIAAGANGKIVSAVAGKVDQIANIETGFVLASGATVDITAQPDTGYKVGCWKVNGKVVDGQTGNTYTYTADENGTGAAITVQFVQIDYAVSWSAVNGTVKAEDTSGTEYEGNKADIRGGSKVTFSATPKEAYKVSCWKVNGKVVDGENANTFTFTVPSGAKETPEVASYKVEAVCEKDQFTLTYAQPSNGTLTARGAAGEVASGDKVNGDEKYTFTVKPDADYIVESWKVDGQVIDSHSTSYEVTVKKNTEVSVRLVPASYKVTYKVNNEQGKLLVGKDTEEKTDGEISAAYGTSIKFTAVSNKFCHIKGWKLDGTEVTDTTEGISISADGSELTLSEVKKEHSVEAIFDAATMYEVSYEVDETSEGVASNAGTLNAKAGNTDLKLKKDQTTTVEGGKTLTFTAVPVSADFMVAGWYVNGKKVENELSNTCVIEKLDKKVHVTVQFTQYKGYALPVSGEGYALSEMKRTPDDTTPDTEIRENGTLSFKVAPDTDNKYIRIDKLVINGYDCLADKLSEGKEQPENCTLVEVQKNEDGSYVITVSGITGEIQTDITAHKHTLKKVDKVNPTCTKAGNKEYWICEDENCKEMFLEEAAMKAVQWKDILLPATGHNYQNGICKNCGAKDPTYVDIHPGTPKVKAKAKGDRKIKLSWSKAKDAQGYIVYRYNAKTRKYAVIANTKKTAYTDKKRTPGTVYRYLVKAYGVSLNKKVIYGQVSNCASAVTKPQTPKITSVKKDGTTKAAIQLKTERNVKGYQLYEYMWQTKKFKLVGKIEGKKYYKYDSKKKKFTRDRKSKVVQNAKKKTISVKITTNNVNFKRYRRYRFKVRSYVKYNGKQIFSKLSKQKIVTR</sequence>
<dbReference type="InterPro" id="IPR003961">
    <property type="entry name" value="FN3_dom"/>
</dbReference>
<dbReference type="PROSITE" id="PS50835">
    <property type="entry name" value="IG_LIKE"/>
    <property type="match status" value="1"/>
</dbReference>
<name>C0EX90_9FIRM</name>
<dbReference type="SMART" id="SM00060">
    <property type="entry name" value="FN3"/>
    <property type="match status" value="2"/>
</dbReference>
<dbReference type="InterPro" id="IPR007110">
    <property type="entry name" value="Ig-like_dom"/>
</dbReference>
<evidence type="ECO:0000259" key="2">
    <source>
        <dbReference type="PROSITE" id="PS50835"/>
    </source>
</evidence>
<dbReference type="SUPFAM" id="SSF69318">
    <property type="entry name" value="Integrin alpha N-terminal domain"/>
    <property type="match status" value="1"/>
</dbReference>
<dbReference type="SUPFAM" id="SSF49373">
    <property type="entry name" value="Invasin/intimin cell-adhesion fragments"/>
    <property type="match status" value="1"/>
</dbReference>
<dbReference type="Pfam" id="PF18998">
    <property type="entry name" value="Flg_new_2"/>
    <property type="match status" value="5"/>
</dbReference>
<dbReference type="InterPro" id="IPR008964">
    <property type="entry name" value="Invasin/intimin_cell_adhesion"/>
</dbReference>
<dbReference type="Pfam" id="PF00041">
    <property type="entry name" value="fn3"/>
    <property type="match status" value="1"/>
</dbReference>
<dbReference type="SMART" id="SM00409">
    <property type="entry name" value="IG"/>
    <property type="match status" value="2"/>
</dbReference>
<reference evidence="4 5" key="2">
    <citation type="submission" date="2009-02" db="EMBL/GenBank/DDBJ databases">
        <title>Draft genome sequence of Eubacterium hallii (DSM 3353).</title>
        <authorList>
            <person name="Sudarsanam P."/>
            <person name="Ley R."/>
            <person name="Guruge J."/>
            <person name="Turnbaugh P.J."/>
            <person name="Mahowald M."/>
            <person name="Liep D."/>
            <person name="Gordon J."/>
        </authorList>
    </citation>
    <scope>NUCLEOTIDE SEQUENCE [LARGE SCALE GENOMIC DNA]</scope>
    <source>
        <strain evidence="4 5">DSM 3353</strain>
    </source>
</reference>
<gene>
    <name evidence="4" type="ORF">EUBHAL_02031</name>
</gene>
<evidence type="ECO:0000313" key="4">
    <source>
        <dbReference type="EMBL" id="EEG36127.1"/>
    </source>
</evidence>
<dbReference type="InterPro" id="IPR013783">
    <property type="entry name" value="Ig-like_fold"/>
</dbReference>
<organism evidence="4 5">
    <name type="scientific">Anaerobutyricum hallii DSM 3353</name>
    <dbReference type="NCBI Taxonomy" id="411469"/>
    <lineage>
        <taxon>Bacteria</taxon>
        <taxon>Bacillati</taxon>
        <taxon>Bacillota</taxon>
        <taxon>Clostridia</taxon>
        <taxon>Lachnospirales</taxon>
        <taxon>Lachnospiraceae</taxon>
        <taxon>Anaerobutyricum</taxon>
    </lineage>
</organism>
<evidence type="ECO:0000256" key="1">
    <source>
        <dbReference type="SAM" id="MobiDB-lite"/>
    </source>
</evidence>
<feature type="domain" description="Ig-like" evidence="2">
    <location>
        <begin position="996"/>
        <end position="1084"/>
    </location>
</feature>
<dbReference type="PROSITE" id="PS50853">
    <property type="entry name" value="FN3"/>
    <property type="match status" value="1"/>
</dbReference>
<evidence type="ECO:0000313" key="5">
    <source>
        <dbReference type="Proteomes" id="UP000003174"/>
    </source>
</evidence>
<dbReference type="InterPro" id="IPR003599">
    <property type="entry name" value="Ig_sub"/>
</dbReference>
<dbReference type="Gene3D" id="2.60.40.10">
    <property type="entry name" value="Immunoglobulins"/>
    <property type="match status" value="2"/>
</dbReference>
<dbReference type="InterPro" id="IPR044060">
    <property type="entry name" value="Bacterial_rp_domain"/>
</dbReference>